<name>A0A6J8BRE3_MYTCO</name>
<evidence type="ECO:0000313" key="2">
    <source>
        <dbReference type="Proteomes" id="UP000507470"/>
    </source>
</evidence>
<protein>
    <submittedName>
        <fullName evidence="1">Uncharacterized protein</fullName>
    </submittedName>
</protein>
<proteinExistence type="predicted"/>
<gene>
    <name evidence="1" type="ORF">MCOR_20498</name>
</gene>
<keyword evidence="2" id="KW-1185">Reference proteome</keyword>
<reference evidence="1 2" key="1">
    <citation type="submission" date="2020-06" db="EMBL/GenBank/DDBJ databases">
        <authorList>
            <person name="Li R."/>
            <person name="Bekaert M."/>
        </authorList>
    </citation>
    <scope>NUCLEOTIDE SEQUENCE [LARGE SCALE GENOMIC DNA]</scope>
    <source>
        <strain evidence="2">wild</strain>
    </source>
</reference>
<dbReference type="OrthoDB" id="10033767at2759"/>
<organism evidence="1 2">
    <name type="scientific">Mytilus coruscus</name>
    <name type="common">Sea mussel</name>
    <dbReference type="NCBI Taxonomy" id="42192"/>
    <lineage>
        <taxon>Eukaryota</taxon>
        <taxon>Metazoa</taxon>
        <taxon>Spiralia</taxon>
        <taxon>Lophotrochozoa</taxon>
        <taxon>Mollusca</taxon>
        <taxon>Bivalvia</taxon>
        <taxon>Autobranchia</taxon>
        <taxon>Pteriomorphia</taxon>
        <taxon>Mytilida</taxon>
        <taxon>Mytiloidea</taxon>
        <taxon>Mytilidae</taxon>
        <taxon>Mytilinae</taxon>
        <taxon>Mytilus</taxon>
    </lineage>
</organism>
<evidence type="ECO:0000313" key="1">
    <source>
        <dbReference type="EMBL" id="CAC5384897.1"/>
    </source>
</evidence>
<dbReference type="EMBL" id="CACVKT020003670">
    <property type="protein sequence ID" value="CAC5384897.1"/>
    <property type="molecule type" value="Genomic_DNA"/>
</dbReference>
<accession>A0A6J8BRE3</accession>
<dbReference type="Proteomes" id="UP000507470">
    <property type="component" value="Unassembled WGS sequence"/>
</dbReference>
<sequence length="176" mass="20610">MRDPIDARADLSDKETVNDEISITEDFSNMYHVRSQGGLRESEWTKDYTRQSRNSHQNEHYCAALYKYIWQYAIKYKDNMTLLCINDKSKDDFGEPGFALAYEVRGRQSIVPVDSSLSALDHDFCWRQSDTICLSLRAKFPHLLRNRLTEGLLQFETKISFSSQAIHDDMPTRWNK</sequence>
<dbReference type="AlphaFoldDB" id="A0A6J8BRE3"/>